<gene>
    <name evidence="1" type="ORF">DSO57_1036980</name>
</gene>
<reference evidence="1" key="1">
    <citation type="submission" date="2022-04" db="EMBL/GenBank/DDBJ databases">
        <title>Genome of the entomopathogenic fungus Entomophthora muscae.</title>
        <authorList>
            <person name="Elya C."/>
            <person name="Lovett B.R."/>
            <person name="Lee E."/>
            <person name="Macias A.M."/>
            <person name="Hajek A.E."/>
            <person name="De Bivort B.L."/>
            <person name="Kasson M.T."/>
            <person name="De Fine Licht H.H."/>
            <person name="Stajich J.E."/>
        </authorList>
    </citation>
    <scope>NUCLEOTIDE SEQUENCE</scope>
    <source>
        <strain evidence="1">Berkeley</strain>
    </source>
</reference>
<dbReference type="Proteomes" id="UP001165960">
    <property type="component" value="Unassembled WGS sequence"/>
</dbReference>
<sequence>MASQAKCYQKPALFLKTPKSVAATNSGLVPPCHCSTRNARALLGVYSALVLFVSFLLFDLWFPSVSSFLSLPLCPQASVPSPGIVARLQLTPSLHPPNTPFGPGFPGSPFLIHPGPWLSGTPPMHPRNPTKLSVGAPSPFDLQQSHSCCLPGLHESPRHPNRPSQPHPLLMPLARELIPWVLYLALTVVALPCQLLALGWAGGPFLLVLVCLWWACRPALLLPHLLELPVSWFLTLQLFTDGFLPEDFCCELSARADPVNIKCKILSDFSVERKVIRGIVALFWEIKQVVIIKHGFNFTF</sequence>
<comment type="caution">
    <text evidence="1">The sequence shown here is derived from an EMBL/GenBank/DDBJ whole genome shotgun (WGS) entry which is preliminary data.</text>
</comment>
<dbReference type="EMBL" id="QTSX02005347">
    <property type="protein sequence ID" value="KAJ9059872.1"/>
    <property type="molecule type" value="Genomic_DNA"/>
</dbReference>
<proteinExistence type="predicted"/>
<protein>
    <submittedName>
        <fullName evidence="1">Uncharacterized protein</fullName>
    </submittedName>
</protein>
<organism evidence="1 2">
    <name type="scientific">Entomophthora muscae</name>
    <dbReference type="NCBI Taxonomy" id="34485"/>
    <lineage>
        <taxon>Eukaryota</taxon>
        <taxon>Fungi</taxon>
        <taxon>Fungi incertae sedis</taxon>
        <taxon>Zoopagomycota</taxon>
        <taxon>Entomophthoromycotina</taxon>
        <taxon>Entomophthoromycetes</taxon>
        <taxon>Entomophthorales</taxon>
        <taxon>Entomophthoraceae</taxon>
        <taxon>Entomophthora</taxon>
    </lineage>
</organism>
<evidence type="ECO:0000313" key="1">
    <source>
        <dbReference type="EMBL" id="KAJ9059872.1"/>
    </source>
</evidence>
<accession>A0ACC2SBT7</accession>
<keyword evidence="2" id="KW-1185">Reference proteome</keyword>
<evidence type="ECO:0000313" key="2">
    <source>
        <dbReference type="Proteomes" id="UP001165960"/>
    </source>
</evidence>
<name>A0ACC2SBT7_9FUNG</name>